<proteinExistence type="predicted"/>
<protein>
    <submittedName>
        <fullName evidence="1">GNAT family N-acetyltransferase</fullName>
    </submittedName>
</protein>
<name>A0ACC6ABP4_9BACI</name>
<evidence type="ECO:0000313" key="2">
    <source>
        <dbReference type="Proteomes" id="UP001202289"/>
    </source>
</evidence>
<sequence length="140" mass="16109">MFPILETERLILRELIEDDAQGILNCFSNEDVLRYYGQNPLTDLEQVKHIIRNFSNNYEEKRGIKWGIAIKETEGIIGTIGFHDWSSEHKRAEIAYALLPEYWGNGYAAEAVKKITTYGFHELNLTRIGAVVFTNDDLSI</sequence>
<gene>
    <name evidence="1" type="ORF">M3215_21790</name>
</gene>
<reference evidence="1" key="1">
    <citation type="submission" date="2022-05" db="EMBL/GenBank/DDBJ databases">
        <title>Comparative Genomics of Spacecraft Associated Microbes.</title>
        <authorList>
            <person name="Tran M.T."/>
            <person name="Wright A."/>
            <person name="Seuylemezian A."/>
            <person name="Eisen J."/>
            <person name="Coil D."/>
        </authorList>
    </citation>
    <scope>NUCLEOTIDE SEQUENCE</scope>
    <source>
        <strain evidence="1">FAIRING 10M-2.2</strain>
    </source>
</reference>
<organism evidence="1 2">
    <name type="scientific">Bacillus cytotoxicus</name>
    <dbReference type="NCBI Taxonomy" id="580165"/>
    <lineage>
        <taxon>Bacteria</taxon>
        <taxon>Bacillati</taxon>
        <taxon>Bacillota</taxon>
        <taxon>Bacilli</taxon>
        <taxon>Bacillales</taxon>
        <taxon>Bacillaceae</taxon>
        <taxon>Bacillus</taxon>
        <taxon>Bacillus cereus group</taxon>
    </lineage>
</organism>
<accession>A0ACC6ABP4</accession>
<evidence type="ECO:0000313" key="1">
    <source>
        <dbReference type="EMBL" id="MCM3738341.1"/>
    </source>
</evidence>
<keyword evidence="2" id="KW-1185">Reference proteome</keyword>
<comment type="caution">
    <text evidence="1">The sequence shown here is derived from an EMBL/GenBank/DDBJ whole genome shotgun (WGS) entry which is preliminary data.</text>
</comment>
<dbReference type="EMBL" id="JAMBOP010000041">
    <property type="protein sequence ID" value="MCM3738341.1"/>
    <property type="molecule type" value="Genomic_DNA"/>
</dbReference>
<dbReference type="Proteomes" id="UP001202289">
    <property type="component" value="Unassembled WGS sequence"/>
</dbReference>